<sequence>MTTWRTKRSGADEPPRRSTWFGDDGNEGAFRRHTAETPPDDAVMDAAVAAEQLLGTTRRTTALTLEAALSRVRPLRRDVRDRFHDLDDDLIDDDVVTAAFDMMALSRLSLRSAERLNGVIGAMVGVRSTPSTEDSSGAGR</sequence>
<reference evidence="3" key="1">
    <citation type="submission" date="2017-09" db="EMBL/GenBank/DDBJ databases">
        <authorList>
            <person name="Varghese N."/>
            <person name="Submissions S."/>
        </authorList>
    </citation>
    <scope>NUCLEOTIDE SEQUENCE [LARGE SCALE GENOMIC DNA]</scope>
    <source>
        <strain evidence="3">USBA 140</strain>
    </source>
</reference>
<organism evidence="2 3">
    <name type="scientific">Caenispirillum bisanense</name>
    <dbReference type="NCBI Taxonomy" id="414052"/>
    <lineage>
        <taxon>Bacteria</taxon>
        <taxon>Pseudomonadati</taxon>
        <taxon>Pseudomonadota</taxon>
        <taxon>Alphaproteobacteria</taxon>
        <taxon>Rhodospirillales</taxon>
        <taxon>Novispirillaceae</taxon>
        <taxon>Caenispirillum</taxon>
    </lineage>
</organism>
<evidence type="ECO:0000256" key="1">
    <source>
        <dbReference type="SAM" id="MobiDB-lite"/>
    </source>
</evidence>
<dbReference type="AlphaFoldDB" id="A0A286H0E6"/>
<feature type="region of interest" description="Disordered" evidence="1">
    <location>
        <begin position="1"/>
        <end position="37"/>
    </location>
</feature>
<dbReference type="EMBL" id="OCNJ01000017">
    <property type="protein sequence ID" value="SOE01268.1"/>
    <property type="molecule type" value="Genomic_DNA"/>
</dbReference>
<evidence type="ECO:0000313" key="2">
    <source>
        <dbReference type="EMBL" id="SOE01268.1"/>
    </source>
</evidence>
<gene>
    <name evidence="2" type="ORF">SAMN05421508_11731</name>
</gene>
<dbReference type="RefSeq" id="WP_141415235.1">
    <property type="nucleotide sequence ID" value="NZ_OCNJ01000017.1"/>
</dbReference>
<protein>
    <submittedName>
        <fullName evidence="2">Uncharacterized protein</fullName>
    </submittedName>
</protein>
<name>A0A286H0E6_9PROT</name>
<keyword evidence="3" id="KW-1185">Reference proteome</keyword>
<proteinExistence type="predicted"/>
<evidence type="ECO:0000313" key="3">
    <source>
        <dbReference type="Proteomes" id="UP000219621"/>
    </source>
</evidence>
<dbReference type="Proteomes" id="UP000219621">
    <property type="component" value="Unassembled WGS sequence"/>
</dbReference>
<accession>A0A286H0E6</accession>